<sequence length="360" mass="39801">MAETDMFMTKNKQQALRENAVHWCIVMDSGQVSSAEKKAFADWIIKDPAHMREYNLVHALWAEAAMFGGTLDPASDVITLFPQEVGGRTESAAVRHRSGRLSRLGHLAAAVLIALFLGLGAITLVGGDPLEWALGPGVEHFSTRKGESRLVSLSDGSVVELNTQSEIEVRYGSHAREIRLLRGEAYFDVAKDPQRPFLVNADQTRVQAVGTEFNVRLRDTDIAVTVIEGRVLVRQFTSKAGKASPSLEESLGRNEQAILNKEETGNPLSMLKTASVAPERFISWRQKRLLFEAAPLIEVVADFNRYNSMELILNDRSLDDLSISGVFDPRDPETFARTLEAMAPVEVLVFGRSKILIKAL</sequence>
<dbReference type="EMBL" id="BKCM01000003">
    <property type="protein sequence ID" value="GER00301.1"/>
    <property type="molecule type" value="Genomic_DNA"/>
</dbReference>
<keyword evidence="5" id="KW-1185">Reference proteome</keyword>
<dbReference type="RefSeq" id="WP_150001954.1">
    <property type="nucleotide sequence ID" value="NZ_BKCM01000003.1"/>
</dbReference>
<accession>A0A5A7MW69</accession>
<comment type="caution">
    <text evidence="4">The sequence shown here is derived from an EMBL/GenBank/DDBJ whole genome shotgun (WGS) entry which is preliminary data.</text>
</comment>
<dbReference type="GO" id="GO:0016989">
    <property type="term" value="F:sigma factor antagonist activity"/>
    <property type="evidence" value="ECO:0007669"/>
    <property type="project" value="TreeGrafter"/>
</dbReference>
<dbReference type="Pfam" id="PF04773">
    <property type="entry name" value="FecR"/>
    <property type="match status" value="1"/>
</dbReference>
<keyword evidence="1" id="KW-1133">Transmembrane helix</keyword>
<name>A0A5A7MW69_9PROT</name>
<dbReference type="PANTHER" id="PTHR30273:SF2">
    <property type="entry name" value="PROTEIN FECR"/>
    <property type="match status" value="1"/>
</dbReference>
<proteinExistence type="predicted"/>
<evidence type="ECO:0000313" key="5">
    <source>
        <dbReference type="Proteomes" id="UP000325187"/>
    </source>
</evidence>
<dbReference type="PIRSF" id="PIRSF018266">
    <property type="entry name" value="FecR"/>
    <property type="match status" value="1"/>
</dbReference>
<evidence type="ECO:0000256" key="1">
    <source>
        <dbReference type="SAM" id="Phobius"/>
    </source>
</evidence>
<gene>
    <name evidence="4" type="primary">fpvR</name>
    <name evidence="4" type="ORF">JCM17845_09240</name>
</gene>
<dbReference type="InterPro" id="IPR006860">
    <property type="entry name" value="FecR"/>
</dbReference>
<evidence type="ECO:0000259" key="2">
    <source>
        <dbReference type="Pfam" id="PF04773"/>
    </source>
</evidence>
<dbReference type="InterPro" id="IPR012373">
    <property type="entry name" value="Ferrdict_sens_TM"/>
</dbReference>
<dbReference type="AlphaFoldDB" id="A0A5A7MW69"/>
<reference evidence="4 5" key="1">
    <citation type="submission" date="2019-09" db="EMBL/GenBank/DDBJ databases">
        <title>NBRP : Genome information of microbial organism related human and environment.</title>
        <authorList>
            <person name="Hattori M."/>
            <person name="Oshima K."/>
            <person name="Inaba H."/>
            <person name="Suda W."/>
            <person name="Sakamoto M."/>
            <person name="Iino T."/>
            <person name="Kitahara M."/>
            <person name="Oshida Y."/>
            <person name="Iida T."/>
            <person name="Kudo T."/>
            <person name="Itoh T."/>
            <person name="Ohkuma M."/>
        </authorList>
    </citation>
    <scope>NUCLEOTIDE SEQUENCE [LARGE SCALE GENOMIC DNA]</scope>
    <source>
        <strain evidence="4 5">Mie-1</strain>
    </source>
</reference>
<keyword evidence="1" id="KW-0812">Transmembrane</keyword>
<organism evidence="4 5">
    <name type="scientific">Iodidimonas gelatinilytica</name>
    <dbReference type="NCBI Taxonomy" id="1236966"/>
    <lineage>
        <taxon>Bacteria</taxon>
        <taxon>Pseudomonadati</taxon>
        <taxon>Pseudomonadota</taxon>
        <taxon>Alphaproteobacteria</taxon>
        <taxon>Iodidimonadales</taxon>
        <taxon>Iodidimonadaceae</taxon>
        <taxon>Iodidimonas</taxon>
    </lineage>
</organism>
<dbReference type="InterPro" id="IPR032623">
    <property type="entry name" value="FecR_N"/>
</dbReference>
<dbReference type="PANTHER" id="PTHR30273">
    <property type="entry name" value="PERIPLASMIC SIGNAL SENSOR AND SIGMA FACTOR ACTIVATOR FECR-RELATED"/>
    <property type="match status" value="1"/>
</dbReference>
<dbReference type="Pfam" id="PF16220">
    <property type="entry name" value="DUF4880"/>
    <property type="match status" value="1"/>
</dbReference>
<evidence type="ECO:0000313" key="4">
    <source>
        <dbReference type="EMBL" id="GER00301.1"/>
    </source>
</evidence>
<feature type="transmembrane region" description="Helical" evidence="1">
    <location>
        <begin position="104"/>
        <end position="126"/>
    </location>
</feature>
<protein>
    <submittedName>
        <fullName evidence="4">Protein FpvR</fullName>
    </submittedName>
</protein>
<feature type="domain" description="FecR N-terminal" evidence="3">
    <location>
        <begin position="19"/>
        <end position="58"/>
    </location>
</feature>
<keyword evidence="1" id="KW-0472">Membrane</keyword>
<dbReference type="Gene3D" id="2.60.120.1440">
    <property type="match status" value="1"/>
</dbReference>
<feature type="domain" description="FecR protein" evidence="2">
    <location>
        <begin position="141"/>
        <end position="231"/>
    </location>
</feature>
<dbReference type="Proteomes" id="UP000325187">
    <property type="component" value="Unassembled WGS sequence"/>
</dbReference>
<dbReference type="Gene3D" id="3.55.50.30">
    <property type="match status" value="1"/>
</dbReference>
<evidence type="ECO:0000259" key="3">
    <source>
        <dbReference type="Pfam" id="PF16220"/>
    </source>
</evidence>